<keyword evidence="3 6" id="KW-0812">Transmembrane</keyword>
<evidence type="ECO:0000256" key="4">
    <source>
        <dbReference type="ARBA" id="ARBA00022989"/>
    </source>
</evidence>
<keyword evidence="4 6" id="KW-1133">Transmembrane helix</keyword>
<evidence type="ECO:0000256" key="5">
    <source>
        <dbReference type="ARBA" id="ARBA00023136"/>
    </source>
</evidence>
<feature type="transmembrane region" description="Helical" evidence="6">
    <location>
        <begin position="130"/>
        <end position="151"/>
    </location>
</feature>
<feature type="transmembrane region" description="Helical" evidence="6">
    <location>
        <begin position="99"/>
        <end position="118"/>
    </location>
</feature>
<feature type="domain" description="Major facilitator superfamily (MFS) profile" evidence="7">
    <location>
        <begin position="9"/>
        <end position="379"/>
    </location>
</feature>
<comment type="subcellular location">
    <subcellularLocation>
        <location evidence="1">Cell membrane</location>
        <topology evidence="1">Multi-pass membrane protein</topology>
    </subcellularLocation>
</comment>
<evidence type="ECO:0000256" key="1">
    <source>
        <dbReference type="ARBA" id="ARBA00004651"/>
    </source>
</evidence>
<dbReference type="Gene3D" id="1.20.1250.20">
    <property type="entry name" value="MFS general substrate transporter like domains"/>
    <property type="match status" value="1"/>
</dbReference>
<dbReference type="PANTHER" id="PTHR23531">
    <property type="entry name" value="QUINOLENE RESISTANCE PROTEIN NORA"/>
    <property type="match status" value="1"/>
</dbReference>
<feature type="transmembrane region" description="Helical" evidence="6">
    <location>
        <begin position="75"/>
        <end position="93"/>
    </location>
</feature>
<evidence type="ECO:0000256" key="6">
    <source>
        <dbReference type="SAM" id="Phobius"/>
    </source>
</evidence>
<feature type="transmembrane region" description="Helical" evidence="6">
    <location>
        <begin position="163"/>
        <end position="185"/>
    </location>
</feature>
<evidence type="ECO:0000313" key="8">
    <source>
        <dbReference type="EMBL" id="GAQ24034.1"/>
    </source>
</evidence>
<dbReference type="InterPro" id="IPR052714">
    <property type="entry name" value="MFS_Exporter"/>
</dbReference>
<organism evidence="8">
    <name type="scientific">Tepidanaerobacter syntrophicus</name>
    <dbReference type="NCBI Taxonomy" id="224999"/>
    <lineage>
        <taxon>Bacteria</taxon>
        <taxon>Bacillati</taxon>
        <taxon>Bacillota</taxon>
        <taxon>Clostridia</taxon>
        <taxon>Thermosediminibacterales</taxon>
        <taxon>Tepidanaerobacteraceae</taxon>
        <taxon>Tepidanaerobacter</taxon>
    </lineage>
</organism>
<feature type="transmembrane region" description="Helical" evidence="6">
    <location>
        <begin position="292"/>
        <end position="318"/>
    </location>
</feature>
<evidence type="ECO:0000256" key="3">
    <source>
        <dbReference type="ARBA" id="ARBA00022692"/>
    </source>
</evidence>
<dbReference type="GO" id="GO:0022857">
    <property type="term" value="F:transmembrane transporter activity"/>
    <property type="evidence" value="ECO:0007669"/>
    <property type="project" value="InterPro"/>
</dbReference>
<keyword evidence="2" id="KW-0813">Transport</keyword>
<dbReference type="GO" id="GO:0005886">
    <property type="term" value="C:plasma membrane"/>
    <property type="evidence" value="ECO:0007669"/>
    <property type="project" value="UniProtKB-SubCell"/>
</dbReference>
<dbReference type="PROSITE" id="PS50850">
    <property type="entry name" value="MFS"/>
    <property type="match status" value="1"/>
</dbReference>
<reference evidence="8" key="1">
    <citation type="journal article" date="2016" name="Genome Announc.">
        <title>Draft Genome Sequence of the Syntrophic Lactate-Degrading Bacterium Tepidanaerobacter syntrophicus JLT.</title>
        <authorList>
            <person name="Matsuura N."/>
            <person name="Ohashi A."/>
            <person name="Tourlousse D.M."/>
            <person name="Sekiguchi Y."/>
        </authorList>
    </citation>
    <scope>NUCLEOTIDE SEQUENCE [LARGE SCALE GENOMIC DNA]</scope>
    <source>
        <strain evidence="8">JL</strain>
    </source>
</reference>
<dbReference type="STRING" id="224999.GCA_001485475_00017"/>
<feature type="transmembrane region" description="Helical" evidence="6">
    <location>
        <begin position="43"/>
        <end position="63"/>
    </location>
</feature>
<gene>
    <name evidence="8" type="ORF">TSYNT_118</name>
</gene>
<accession>A0A0U9HBB4</accession>
<dbReference type="InterPro" id="IPR011701">
    <property type="entry name" value="MFS"/>
</dbReference>
<dbReference type="PANTHER" id="PTHR23531:SF1">
    <property type="entry name" value="QUINOLENE RESISTANCE PROTEIN NORA"/>
    <property type="match status" value="1"/>
</dbReference>
<dbReference type="AlphaFoldDB" id="A0A0U9HBB4"/>
<evidence type="ECO:0000313" key="9">
    <source>
        <dbReference type="Proteomes" id="UP000062160"/>
    </source>
</evidence>
<dbReference type="Pfam" id="PF07690">
    <property type="entry name" value="MFS_1"/>
    <property type="match status" value="1"/>
</dbReference>
<dbReference type="OrthoDB" id="1807256at2"/>
<feature type="transmembrane region" description="Helical" evidence="6">
    <location>
        <begin position="12"/>
        <end position="31"/>
    </location>
</feature>
<feature type="transmembrane region" description="Helical" evidence="6">
    <location>
        <begin position="356"/>
        <end position="375"/>
    </location>
</feature>
<evidence type="ECO:0000259" key="7">
    <source>
        <dbReference type="PROSITE" id="PS50850"/>
    </source>
</evidence>
<dbReference type="EMBL" id="DF976995">
    <property type="protein sequence ID" value="GAQ24034.1"/>
    <property type="molecule type" value="Genomic_DNA"/>
</dbReference>
<keyword evidence="5 6" id="KW-0472">Membrane</keyword>
<dbReference type="InterPro" id="IPR036259">
    <property type="entry name" value="MFS_trans_sf"/>
</dbReference>
<evidence type="ECO:0000256" key="2">
    <source>
        <dbReference type="ARBA" id="ARBA00022448"/>
    </source>
</evidence>
<dbReference type="RefSeq" id="WP_059031052.1">
    <property type="nucleotide sequence ID" value="NZ_BSDN01000006.1"/>
</dbReference>
<dbReference type="SUPFAM" id="SSF103473">
    <property type="entry name" value="MFS general substrate transporter"/>
    <property type="match status" value="1"/>
</dbReference>
<keyword evidence="9" id="KW-1185">Reference proteome</keyword>
<dbReference type="Proteomes" id="UP000062160">
    <property type="component" value="Unassembled WGS sequence"/>
</dbReference>
<name>A0A0U9HBB4_9FIRM</name>
<feature type="transmembrane region" description="Helical" evidence="6">
    <location>
        <begin position="325"/>
        <end position="344"/>
    </location>
</feature>
<feature type="transmembrane region" description="Helical" evidence="6">
    <location>
        <begin position="269"/>
        <end position="286"/>
    </location>
</feature>
<feature type="transmembrane region" description="Helical" evidence="6">
    <location>
        <begin position="241"/>
        <end position="257"/>
    </location>
</feature>
<sequence length="383" mass="41839">MAENNKSKDFIMVLLATVAFVSTYYIMMPVIPVYMLELGFDNLTIGTTMGLFSISSMLARPIGGIWINTYTSKKVMLISIALFFLTPLLLKTFPALAGLSLTLLIYGFTVGAFSVASANFTADISSSENLVRFMGFNSVAVMIAKGLAPAAGVKLINNYNFNVAVYSTVAAAVFALILLLFVSDIKADTKKEEDSNFIRVLLNKSVYLPTIVLFCGMTTFGAISAMLPLFAAAKNITGTEYFFVINTAVVVATRLLVGRWSNKYLEQIIAFALLDLTVSLILMSFVNSFQGLIVVAIIYGLGFALLFPFMTSLLVLTIRGISRSTALGAFTAAFDLGVAAGVTLGGFSEYMAFERLYLFLAAIPFIGYLIYQYIYRPYIRQLE</sequence>
<feature type="transmembrane region" description="Helical" evidence="6">
    <location>
        <begin position="206"/>
        <end position="229"/>
    </location>
</feature>
<dbReference type="InterPro" id="IPR020846">
    <property type="entry name" value="MFS_dom"/>
</dbReference>
<proteinExistence type="predicted"/>
<protein>
    <submittedName>
        <fullName evidence="8">Arabinose efflux permease, MFS family</fullName>
    </submittedName>
</protein>